<dbReference type="GO" id="GO:0045329">
    <property type="term" value="P:carnitine biosynthetic process"/>
    <property type="evidence" value="ECO:0007669"/>
    <property type="project" value="TreeGrafter"/>
</dbReference>
<dbReference type="Proteomes" id="UP000051213">
    <property type="component" value="Unassembled WGS sequence"/>
</dbReference>
<dbReference type="PANTHER" id="PTHR10696">
    <property type="entry name" value="GAMMA-BUTYROBETAINE HYDROXYLASE-RELATED"/>
    <property type="match status" value="1"/>
</dbReference>
<evidence type="ECO:0000259" key="15">
    <source>
        <dbReference type="Pfam" id="PF06155"/>
    </source>
</evidence>
<comment type="cofactor">
    <cofactor evidence="2">
        <name>L-ascorbate</name>
        <dbReference type="ChEBI" id="CHEBI:38290"/>
    </cofactor>
</comment>
<evidence type="ECO:0000256" key="12">
    <source>
        <dbReference type="ARBA" id="ARBA00046008"/>
    </source>
</evidence>
<evidence type="ECO:0000313" key="17">
    <source>
        <dbReference type="Proteomes" id="UP000051213"/>
    </source>
</evidence>
<gene>
    <name evidence="16" type="ORF">ABS24_02805</name>
</gene>
<dbReference type="AlphaFoldDB" id="A0A0R2TVU4"/>
<dbReference type="InterPro" id="IPR010376">
    <property type="entry name" value="GBBH-like_N"/>
</dbReference>
<evidence type="ECO:0000256" key="4">
    <source>
        <dbReference type="ARBA" id="ARBA00012267"/>
    </source>
</evidence>
<evidence type="ECO:0000256" key="2">
    <source>
        <dbReference type="ARBA" id="ARBA00001961"/>
    </source>
</evidence>
<proteinExistence type="inferred from homology"/>
<protein>
    <recommendedName>
        <fullName evidence="4">trimethyllysine dioxygenase</fullName>
        <ecNumber evidence="4">1.14.11.8</ecNumber>
    </recommendedName>
    <alternativeName>
        <fullName evidence="10">Epsilon-trimethyllysine 2-oxoglutarate dioxygenase</fullName>
    </alternativeName>
    <alternativeName>
        <fullName evidence="9">TML hydroxylase</fullName>
    </alternativeName>
    <alternativeName>
        <fullName evidence="11">TML-alpha-ketoglutarate dioxygenase</fullName>
    </alternativeName>
</protein>
<dbReference type="InterPro" id="IPR038492">
    <property type="entry name" value="GBBH-like_N_sf"/>
</dbReference>
<dbReference type="InterPro" id="IPR050411">
    <property type="entry name" value="AlphaKG_dependent_hydroxylases"/>
</dbReference>
<dbReference type="Pfam" id="PF02668">
    <property type="entry name" value="TauD"/>
    <property type="match status" value="1"/>
</dbReference>
<comment type="cofactor">
    <cofactor evidence="1">
        <name>Fe(2+)</name>
        <dbReference type="ChEBI" id="CHEBI:29033"/>
    </cofactor>
</comment>
<comment type="function">
    <text evidence="12">Converts trimethyllysine (TML) into hydroxytrimethyllysine (HTML).</text>
</comment>
<name>A0A0R2TVU4_9GAMM</name>
<feature type="domain" description="Gamma-butyrobetaine hydroxylase-like N-terminal" evidence="15">
    <location>
        <begin position="20"/>
        <end position="78"/>
    </location>
</feature>
<comment type="similarity">
    <text evidence="3">Belongs to the gamma-BBH/TMLD family.</text>
</comment>
<dbReference type="GO" id="GO:0050353">
    <property type="term" value="F:trimethyllysine dioxygenase activity"/>
    <property type="evidence" value="ECO:0007669"/>
    <property type="project" value="UniProtKB-EC"/>
</dbReference>
<dbReference type="PANTHER" id="PTHR10696:SF51">
    <property type="entry name" value="TRIMETHYLLYSINE DIOXYGENASE, MITOCHONDRIAL"/>
    <property type="match status" value="1"/>
</dbReference>
<comment type="catalytic activity">
    <reaction evidence="13">
        <text>N(6),N(6),N(6)-trimethyl-L-lysine + 2-oxoglutarate + O2 = (3S)-3-hydroxy-N(6),N(6),N(6)-trimethyl-L-lysine + succinate + CO2</text>
        <dbReference type="Rhea" id="RHEA:14181"/>
        <dbReference type="ChEBI" id="CHEBI:15379"/>
        <dbReference type="ChEBI" id="CHEBI:16526"/>
        <dbReference type="ChEBI" id="CHEBI:16810"/>
        <dbReference type="ChEBI" id="CHEBI:30031"/>
        <dbReference type="ChEBI" id="CHEBI:58100"/>
        <dbReference type="ChEBI" id="CHEBI:141499"/>
        <dbReference type="EC" id="1.14.11.8"/>
    </reaction>
</comment>
<sequence>MQAILESNCVKIISEGALLLEMPHLWLRDNCPCDACRVTETQEKSFILSDVSADISPSDARISDNTLWINWPDGHQTNFNIEEVLALSSPRHQPPLSWGQNFQPEYFAWTKFLSDDAFATVAIQSFLDFGVIVINKAPQALETLELLAPRLGPIREVLFDRIHNVCVNTHVYNIAHTPLALPPHNDFASYSFPPSAQALHMLENEVEGGRSIIVDAWAVVEKLRQERPDYFEILCRFAVPFREFDEANETYAVEPMIKCDTAGRISSVRFSNQLMQTMDPMMEGVSAFYQAYHELCVRITDPMQRCTFRLEGGQILLVAAHRVLHAREAFTPSGKRHLQDAYFELDNIANKIVQLKRKSEVTLV</sequence>
<accession>A0A0R2TVU4</accession>
<comment type="caution">
    <text evidence="16">The sequence shown here is derived from an EMBL/GenBank/DDBJ whole genome shotgun (WGS) entry which is preliminary data.</text>
</comment>
<evidence type="ECO:0000256" key="7">
    <source>
        <dbReference type="ARBA" id="ARBA00023002"/>
    </source>
</evidence>
<evidence type="ECO:0000256" key="1">
    <source>
        <dbReference type="ARBA" id="ARBA00001954"/>
    </source>
</evidence>
<keyword evidence="6" id="KW-0223">Dioxygenase</keyword>
<evidence type="ECO:0000259" key="14">
    <source>
        <dbReference type="Pfam" id="PF02668"/>
    </source>
</evidence>
<evidence type="ECO:0000256" key="11">
    <source>
        <dbReference type="ARBA" id="ARBA00032283"/>
    </source>
</evidence>
<evidence type="ECO:0000256" key="5">
    <source>
        <dbReference type="ARBA" id="ARBA00022723"/>
    </source>
</evidence>
<evidence type="ECO:0000256" key="13">
    <source>
        <dbReference type="ARBA" id="ARBA00049334"/>
    </source>
</evidence>
<keyword evidence="7" id="KW-0560">Oxidoreductase</keyword>
<evidence type="ECO:0000256" key="8">
    <source>
        <dbReference type="ARBA" id="ARBA00023004"/>
    </source>
</evidence>
<reference evidence="16 17" key="1">
    <citation type="submission" date="2015-10" db="EMBL/GenBank/DDBJ databases">
        <title>Metagenome-Assembled Genomes uncover a global brackish microbiome.</title>
        <authorList>
            <person name="Hugerth L.W."/>
            <person name="Larsson J."/>
            <person name="Alneberg J."/>
            <person name="Lindh M.V."/>
            <person name="Legrand C."/>
            <person name="Pinhassi J."/>
            <person name="Andersson A.F."/>
        </authorList>
    </citation>
    <scope>NUCLEOTIDE SEQUENCE [LARGE SCALE GENOMIC DNA]</scope>
    <source>
        <strain evidence="16">BACL26 MAG-121220-bin70</strain>
    </source>
</reference>
<dbReference type="Gene3D" id="3.60.130.10">
    <property type="entry name" value="Clavaminate synthase-like"/>
    <property type="match status" value="1"/>
</dbReference>
<keyword evidence="5" id="KW-0479">Metal-binding</keyword>
<dbReference type="SUPFAM" id="SSF51197">
    <property type="entry name" value="Clavaminate synthase-like"/>
    <property type="match status" value="1"/>
</dbReference>
<evidence type="ECO:0000313" key="16">
    <source>
        <dbReference type="EMBL" id="KRO91253.1"/>
    </source>
</evidence>
<dbReference type="InterPro" id="IPR003819">
    <property type="entry name" value="TauD/TfdA-like"/>
</dbReference>
<dbReference type="GO" id="GO:0046872">
    <property type="term" value="F:metal ion binding"/>
    <property type="evidence" value="ECO:0007669"/>
    <property type="project" value="UniProtKB-KW"/>
</dbReference>
<dbReference type="Pfam" id="PF06155">
    <property type="entry name" value="GBBH-like_N"/>
    <property type="match status" value="1"/>
</dbReference>
<evidence type="ECO:0000256" key="6">
    <source>
        <dbReference type="ARBA" id="ARBA00022964"/>
    </source>
</evidence>
<dbReference type="Gene3D" id="3.30.2020.30">
    <property type="match status" value="1"/>
</dbReference>
<keyword evidence="8" id="KW-0408">Iron</keyword>
<feature type="domain" description="TauD/TfdA-like" evidence="14">
    <location>
        <begin position="102"/>
        <end position="342"/>
    </location>
</feature>
<dbReference type="InterPro" id="IPR042098">
    <property type="entry name" value="TauD-like_sf"/>
</dbReference>
<evidence type="ECO:0000256" key="9">
    <source>
        <dbReference type="ARBA" id="ARBA00030363"/>
    </source>
</evidence>
<dbReference type="EC" id="1.14.11.8" evidence="4"/>
<dbReference type="EMBL" id="LICA01000561">
    <property type="protein sequence ID" value="KRO91253.1"/>
    <property type="molecule type" value="Genomic_DNA"/>
</dbReference>
<evidence type="ECO:0000256" key="3">
    <source>
        <dbReference type="ARBA" id="ARBA00008654"/>
    </source>
</evidence>
<organism evidence="16 17">
    <name type="scientific">SAR92 bacterium BACL26 MAG-121220-bin70</name>
    <dbReference type="NCBI Taxonomy" id="1655626"/>
    <lineage>
        <taxon>Bacteria</taxon>
        <taxon>Pseudomonadati</taxon>
        <taxon>Pseudomonadota</taxon>
        <taxon>Gammaproteobacteria</taxon>
        <taxon>Cellvibrionales</taxon>
        <taxon>Porticoccaceae</taxon>
        <taxon>SAR92 clade</taxon>
    </lineage>
</organism>
<evidence type="ECO:0000256" key="10">
    <source>
        <dbReference type="ARBA" id="ARBA00031778"/>
    </source>
</evidence>